<reference evidence="1" key="1">
    <citation type="submission" date="2018-10" db="EMBL/GenBank/DDBJ databases">
        <title>Complete sequence of plasmid pHNBF16.</title>
        <authorList>
            <person name="Liu J.H."/>
            <person name="Huang X."/>
            <person name="Luo J."/>
        </authorList>
    </citation>
    <scope>NUCLEOTIDE SEQUENCE</scope>
    <source>
        <strain evidence="1">6BF16CTX</strain>
        <plasmid evidence="1">pHNBF16</plasmid>
    </source>
</reference>
<evidence type="ECO:0008006" key="2">
    <source>
        <dbReference type="Google" id="ProtNLM"/>
    </source>
</evidence>
<dbReference type="Gene3D" id="1.10.260.40">
    <property type="entry name" value="lambda repressor-like DNA-binding domains"/>
    <property type="match status" value="1"/>
</dbReference>
<dbReference type="RefSeq" id="WP_142291497.1">
    <property type="nucleotide sequence ID" value="NZ_JAJHGW010000044.1"/>
</dbReference>
<name>A0A3G4RJ89_KLEPN</name>
<sequence>MAEKSYVPPKGGEVRRLRELAGLSLKQAAEIYGITVPSWSKRESEGVSHIPLNPVEYTYLQLLADDHPELTLSKK</sequence>
<dbReference type="InterPro" id="IPR001387">
    <property type="entry name" value="Cro/C1-type_HTH"/>
</dbReference>
<keyword evidence="1" id="KW-0614">Plasmid</keyword>
<dbReference type="CDD" id="cd00093">
    <property type="entry name" value="HTH_XRE"/>
    <property type="match status" value="1"/>
</dbReference>
<organism evidence="1">
    <name type="scientific">Klebsiella pneumoniae</name>
    <dbReference type="NCBI Taxonomy" id="573"/>
    <lineage>
        <taxon>Bacteria</taxon>
        <taxon>Pseudomonadati</taxon>
        <taxon>Pseudomonadota</taxon>
        <taxon>Gammaproteobacteria</taxon>
        <taxon>Enterobacterales</taxon>
        <taxon>Enterobacteriaceae</taxon>
        <taxon>Klebsiella/Raoultella group</taxon>
        <taxon>Klebsiella</taxon>
        <taxon>Klebsiella pneumoniae complex</taxon>
    </lineage>
</organism>
<evidence type="ECO:0000313" key="1">
    <source>
        <dbReference type="EMBL" id="AYU65730.1"/>
    </source>
</evidence>
<accession>A0A3G4RJ89</accession>
<dbReference type="AlphaFoldDB" id="A0A3G4RJ89"/>
<dbReference type="InterPro" id="IPR010982">
    <property type="entry name" value="Lambda_DNA-bd_dom_sf"/>
</dbReference>
<dbReference type="GO" id="GO:0003677">
    <property type="term" value="F:DNA binding"/>
    <property type="evidence" value="ECO:0007669"/>
    <property type="project" value="InterPro"/>
</dbReference>
<geneLocation type="plasmid" evidence="1">
    <name>pHNBF16</name>
</geneLocation>
<protein>
    <recommendedName>
        <fullName evidence="2">XRE family transcriptional regulator</fullName>
    </recommendedName>
</protein>
<proteinExistence type="predicted"/>
<dbReference type="EMBL" id="MK079571">
    <property type="protein sequence ID" value="AYU65730.1"/>
    <property type="molecule type" value="Genomic_DNA"/>
</dbReference>
<dbReference type="SUPFAM" id="SSF47413">
    <property type="entry name" value="lambda repressor-like DNA-binding domains"/>
    <property type="match status" value="1"/>
</dbReference>